<accession>A0A0F8ZRI5</accession>
<dbReference type="EMBL" id="LAZR01049867">
    <property type="protein sequence ID" value="KKK88635.1"/>
    <property type="molecule type" value="Genomic_DNA"/>
</dbReference>
<name>A0A0F8ZRI5_9ZZZZ</name>
<dbReference type="AlphaFoldDB" id="A0A0F8ZRI5"/>
<dbReference type="GO" id="GO:0006260">
    <property type="term" value="P:DNA replication"/>
    <property type="evidence" value="ECO:0007669"/>
    <property type="project" value="InterPro"/>
</dbReference>
<dbReference type="GO" id="GO:0003697">
    <property type="term" value="F:single-stranded DNA binding"/>
    <property type="evidence" value="ECO:0007669"/>
    <property type="project" value="InterPro"/>
</dbReference>
<dbReference type="SUPFAM" id="SSF50249">
    <property type="entry name" value="Nucleic acid-binding proteins"/>
    <property type="match status" value="1"/>
</dbReference>
<dbReference type="PANTHER" id="PTHR10302:SF0">
    <property type="entry name" value="SINGLE-STRANDED DNA-BINDING PROTEIN, MITOCHONDRIAL"/>
    <property type="match status" value="1"/>
</dbReference>
<dbReference type="PANTHER" id="PTHR10302">
    <property type="entry name" value="SINGLE-STRANDED DNA-BINDING PROTEIN"/>
    <property type="match status" value="1"/>
</dbReference>
<dbReference type="GO" id="GO:0009295">
    <property type="term" value="C:nucleoid"/>
    <property type="evidence" value="ECO:0007669"/>
    <property type="project" value="TreeGrafter"/>
</dbReference>
<dbReference type="NCBIfam" id="TIGR00621">
    <property type="entry name" value="ssb"/>
    <property type="match status" value="1"/>
</dbReference>
<evidence type="ECO:0000256" key="1">
    <source>
        <dbReference type="ARBA" id="ARBA00023125"/>
    </source>
</evidence>
<feature type="region of interest" description="Disordered" evidence="2">
    <location>
        <begin position="107"/>
        <end position="128"/>
    </location>
</feature>
<feature type="compositionally biased region" description="Basic and acidic residues" evidence="2">
    <location>
        <begin position="140"/>
        <end position="154"/>
    </location>
</feature>
<dbReference type="InterPro" id="IPR011344">
    <property type="entry name" value="ssDNA-bd"/>
</dbReference>
<dbReference type="PROSITE" id="PS50935">
    <property type="entry name" value="SSB"/>
    <property type="match status" value="1"/>
</dbReference>
<dbReference type="InterPro" id="IPR000424">
    <property type="entry name" value="Primosome_PriB/ssb"/>
</dbReference>
<proteinExistence type="inferred from homology"/>
<dbReference type="Gene3D" id="2.40.50.140">
    <property type="entry name" value="Nucleic acid-binding proteins"/>
    <property type="match status" value="1"/>
</dbReference>
<evidence type="ECO:0008006" key="4">
    <source>
        <dbReference type="Google" id="ProtNLM"/>
    </source>
</evidence>
<feature type="region of interest" description="Disordered" evidence="2">
    <location>
        <begin position="140"/>
        <end position="171"/>
    </location>
</feature>
<dbReference type="Pfam" id="PF00436">
    <property type="entry name" value="SSB"/>
    <property type="match status" value="1"/>
</dbReference>
<dbReference type="PIRSF" id="PIRSF002070">
    <property type="entry name" value="SSB"/>
    <property type="match status" value="1"/>
</dbReference>
<organism evidence="3">
    <name type="scientific">marine sediment metagenome</name>
    <dbReference type="NCBI Taxonomy" id="412755"/>
    <lineage>
        <taxon>unclassified sequences</taxon>
        <taxon>metagenomes</taxon>
        <taxon>ecological metagenomes</taxon>
    </lineage>
</organism>
<keyword evidence="1" id="KW-0238">DNA-binding</keyword>
<sequence>MYDLNNCFLTGRLTRDPELTYTQSGYAICNFSLAVNRGKKKDSEEEYPAFFFNCFAWGKTGENIQKFFSKGRKILISGSLEHQTWQDEGGSKRSTVKVNVKSFQFMDSKKDGDPAEATSASGKSHEELQAEAEYFKKIRQEQEKEASGENKTEELDLGIETIEDRVNDIPF</sequence>
<comment type="caution">
    <text evidence="3">The sequence shown here is derived from an EMBL/GenBank/DDBJ whole genome shotgun (WGS) entry which is preliminary data.</text>
</comment>
<dbReference type="HAMAP" id="MF_00984">
    <property type="entry name" value="SSB"/>
    <property type="match status" value="1"/>
</dbReference>
<gene>
    <name evidence="3" type="ORF">LCGC14_2741180</name>
</gene>
<protein>
    <recommendedName>
        <fullName evidence="4">Single-stranded DNA-binding protein</fullName>
    </recommendedName>
</protein>
<dbReference type="CDD" id="cd04496">
    <property type="entry name" value="SSB_OBF"/>
    <property type="match status" value="1"/>
</dbReference>
<feature type="compositionally biased region" description="Basic and acidic residues" evidence="2">
    <location>
        <begin position="162"/>
        <end position="171"/>
    </location>
</feature>
<reference evidence="3" key="1">
    <citation type="journal article" date="2015" name="Nature">
        <title>Complex archaea that bridge the gap between prokaryotes and eukaryotes.</title>
        <authorList>
            <person name="Spang A."/>
            <person name="Saw J.H."/>
            <person name="Jorgensen S.L."/>
            <person name="Zaremba-Niedzwiedzka K."/>
            <person name="Martijn J."/>
            <person name="Lind A.E."/>
            <person name="van Eijk R."/>
            <person name="Schleper C."/>
            <person name="Guy L."/>
            <person name="Ettema T.J."/>
        </authorList>
    </citation>
    <scope>NUCLEOTIDE SEQUENCE</scope>
</reference>
<dbReference type="InterPro" id="IPR012340">
    <property type="entry name" value="NA-bd_OB-fold"/>
</dbReference>
<evidence type="ECO:0000256" key="2">
    <source>
        <dbReference type="SAM" id="MobiDB-lite"/>
    </source>
</evidence>
<evidence type="ECO:0000313" key="3">
    <source>
        <dbReference type="EMBL" id="KKK88635.1"/>
    </source>
</evidence>